<feature type="compositionally biased region" description="Low complexity" evidence="7">
    <location>
        <begin position="440"/>
        <end position="464"/>
    </location>
</feature>
<dbReference type="Gene3D" id="3.80.10.10">
    <property type="entry name" value="Ribonuclease Inhibitor"/>
    <property type="match status" value="2"/>
</dbReference>
<feature type="compositionally biased region" description="Basic and acidic residues" evidence="7">
    <location>
        <begin position="58"/>
        <end position="84"/>
    </location>
</feature>
<feature type="domain" description="Fibronectin type-III" evidence="8">
    <location>
        <begin position="659"/>
        <end position="743"/>
    </location>
</feature>
<evidence type="ECO:0000259" key="8">
    <source>
        <dbReference type="PROSITE" id="PS50853"/>
    </source>
</evidence>
<feature type="compositionally biased region" description="Polar residues" evidence="7">
    <location>
        <begin position="425"/>
        <end position="439"/>
    </location>
</feature>
<dbReference type="PANTHER" id="PTHR45973">
    <property type="entry name" value="PROTEIN PHOSPHATASE 1 REGULATORY SUBUNIT SDS22-RELATED"/>
    <property type="match status" value="1"/>
</dbReference>
<dbReference type="SUPFAM" id="SSF49265">
    <property type="entry name" value="Fibronectin type III"/>
    <property type="match status" value="1"/>
</dbReference>
<feature type="region of interest" description="Disordered" evidence="7">
    <location>
        <begin position="1"/>
        <end position="93"/>
    </location>
</feature>
<dbReference type="STRING" id="29170.A0A368GGX2"/>
<feature type="compositionally biased region" description="Low complexity" evidence="7">
    <location>
        <begin position="409"/>
        <end position="422"/>
    </location>
</feature>
<evidence type="ECO:0000256" key="1">
    <source>
        <dbReference type="ARBA" id="ARBA00004138"/>
    </source>
</evidence>
<feature type="region of interest" description="Disordered" evidence="7">
    <location>
        <begin position="404"/>
        <end position="487"/>
    </location>
</feature>
<name>A0A368GGX2_ANCCA</name>
<evidence type="ECO:0000313" key="9">
    <source>
        <dbReference type="EMBL" id="RCN42509.1"/>
    </source>
</evidence>
<proteinExistence type="inferred from homology"/>
<evidence type="ECO:0000256" key="2">
    <source>
        <dbReference type="ARBA" id="ARBA00006453"/>
    </source>
</evidence>
<evidence type="ECO:0000256" key="4">
    <source>
        <dbReference type="ARBA" id="ARBA00022737"/>
    </source>
</evidence>
<feature type="compositionally biased region" description="Basic and acidic residues" evidence="7">
    <location>
        <begin position="469"/>
        <end position="478"/>
    </location>
</feature>
<dbReference type="PANTHER" id="PTHR45973:SF9">
    <property type="entry name" value="LEUCINE-RICH REPEAT-CONTAINING PROTEIN 46"/>
    <property type="match status" value="1"/>
</dbReference>
<dbReference type="PROSITE" id="PS50853">
    <property type="entry name" value="FN3"/>
    <property type="match status" value="1"/>
</dbReference>
<dbReference type="SMART" id="SM00364">
    <property type="entry name" value="LRR_BAC"/>
    <property type="match status" value="3"/>
</dbReference>
<comment type="similarity">
    <text evidence="2">Belongs to the DNAAF1 family.</text>
</comment>
<dbReference type="AlphaFoldDB" id="A0A368GGX2"/>
<comment type="caution">
    <text evidence="9">The sequence shown here is derived from an EMBL/GenBank/DDBJ whole genome shotgun (WGS) entry which is preliminary data.</text>
</comment>
<dbReference type="InterPro" id="IPR003591">
    <property type="entry name" value="Leu-rich_rpt_typical-subtyp"/>
</dbReference>
<accession>A0A368GGX2</accession>
<dbReference type="SMART" id="SM00369">
    <property type="entry name" value="LRR_TYP"/>
    <property type="match status" value="2"/>
</dbReference>
<comment type="subcellular location">
    <subcellularLocation>
        <location evidence="1">Cell projection</location>
        <location evidence="1">Cilium</location>
    </subcellularLocation>
</comment>
<keyword evidence="5" id="KW-0969">Cilium</keyword>
<feature type="compositionally biased region" description="Acidic residues" evidence="7">
    <location>
        <begin position="41"/>
        <end position="51"/>
    </location>
</feature>
<feature type="compositionally biased region" description="Polar residues" evidence="7">
    <location>
        <begin position="23"/>
        <end position="32"/>
    </location>
</feature>
<dbReference type="GO" id="GO:0005929">
    <property type="term" value="C:cilium"/>
    <property type="evidence" value="ECO:0007669"/>
    <property type="project" value="UniProtKB-SubCell"/>
</dbReference>
<dbReference type="InterPro" id="IPR001611">
    <property type="entry name" value="Leu-rich_rpt"/>
</dbReference>
<evidence type="ECO:0000313" key="10">
    <source>
        <dbReference type="Proteomes" id="UP000252519"/>
    </source>
</evidence>
<evidence type="ECO:0000256" key="3">
    <source>
        <dbReference type="ARBA" id="ARBA00022614"/>
    </source>
</evidence>
<evidence type="ECO:0000256" key="6">
    <source>
        <dbReference type="ARBA" id="ARBA00023273"/>
    </source>
</evidence>
<dbReference type="Proteomes" id="UP000252519">
    <property type="component" value="Unassembled WGS sequence"/>
</dbReference>
<reference evidence="9 10" key="1">
    <citation type="submission" date="2014-10" db="EMBL/GenBank/DDBJ databases">
        <title>Draft genome of the hookworm Ancylostoma caninum.</title>
        <authorList>
            <person name="Mitreva M."/>
        </authorList>
    </citation>
    <scope>NUCLEOTIDE SEQUENCE [LARGE SCALE GENOMIC DNA]</scope>
    <source>
        <strain evidence="9 10">Baltimore</strain>
    </source>
</reference>
<dbReference type="OrthoDB" id="5954088at2759"/>
<keyword evidence="4" id="KW-0677">Repeat</keyword>
<keyword evidence="10" id="KW-1185">Reference proteome</keyword>
<sequence length="743" mass="82789">MEEEEDDSRGEDSLQNDAAEKSLASTQVSPVSAVNHHENPEQDDADDEEAPDTSQSVDHGEQRSRSSSRDRSCLDGSQRSDDHPPPVCRNGVLDLSRRGLSSIDRKYRKDYANVRKLIISTNRFQNVSGLDMFRNCVLVDATDNQLHKLSSFLPLAKQLKALLLSNNGIKNVDSLRSFVSLENLDLSCNDIETIPNTLDNRRLSRIDLSSNALTSIPDLSKLASLTQLDVSSNQISSFKTAIFPGSLLTLNVSSNNIDDLTEFMRLLPLEKLESISLANNPCVSNITFDYRIYILSVLPSLQDIDGFVVSEEEQLKGEWLYSQGKGRAFKPDTGAHLSLVKYLEKYCPFDVEGKLVSSLDQSVVKAMEKRREMLSSSAYEDDSSHSLSLHSPYRAWTAQLEGKENQIPSSSADESGASRSISARVPTSSTPARQLSMTARSSSRFEPPSRSSTMESVESSSTVTLVPAAKDHQEEHRGTSSTATTARADRSGRFYLRERVIQLEQDVEMSETQQHQQIQHLEQADQRRCRGSIGHHHIAERPTARASAGRRSSEFLPQRGNAKPRAARPSPVPVVTDISVDMGPRGSHRVQHDESEVLQRLSCLEERVLHLSVQNENLTRINDELSELLVEMTNKFRSDINSLRAQLAEVSLETTHRPDPCNLRVAREMSDGCYEIIWDMPLVQCYKVLTNGVESGIVRAPNNAARISDVEPGTELQVQVQAIHFDGRLGEPSNTLVIRRSER</sequence>
<dbReference type="SUPFAM" id="SSF52058">
    <property type="entry name" value="L domain-like"/>
    <property type="match status" value="1"/>
</dbReference>
<dbReference type="EMBL" id="JOJR01000190">
    <property type="protein sequence ID" value="RCN42509.1"/>
    <property type="molecule type" value="Genomic_DNA"/>
</dbReference>
<gene>
    <name evidence="9" type="ORF">ANCCAN_11481</name>
</gene>
<dbReference type="InterPro" id="IPR003961">
    <property type="entry name" value="FN3_dom"/>
</dbReference>
<protein>
    <submittedName>
        <fullName evidence="9">Leucine Rich repeat-containing domain protein</fullName>
    </submittedName>
</protein>
<dbReference type="InterPro" id="IPR036116">
    <property type="entry name" value="FN3_sf"/>
</dbReference>
<dbReference type="Pfam" id="PF13855">
    <property type="entry name" value="LRR_8"/>
    <property type="match status" value="1"/>
</dbReference>
<keyword evidence="6" id="KW-0966">Cell projection</keyword>
<evidence type="ECO:0000256" key="5">
    <source>
        <dbReference type="ARBA" id="ARBA00023069"/>
    </source>
</evidence>
<dbReference type="PROSITE" id="PS51450">
    <property type="entry name" value="LRR"/>
    <property type="match status" value="4"/>
</dbReference>
<dbReference type="InterPro" id="IPR050576">
    <property type="entry name" value="Cilia_flagella_integrity"/>
</dbReference>
<evidence type="ECO:0000256" key="7">
    <source>
        <dbReference type="SAM" id="MobiDB-lite"/>
    </source>
</evidence>
<keyword evidence="3" id="KW-0433">Leucine-rich repeat</keyword>
<dbReference type="InterPro" id="IPR032675">
    <property type="entry name" value="LRR_dom_sf"/>
</dbReference>
<organism evidence="9 10">
    <name type="scientific">Ancylostoma caninum</name>
    <name type="common">Dog hookworm</name>
    <dbReference type="NCBI Taxonomy" id="29170"/>
    <lineage>
        <taxon>Eukaryota</taxon>
        <taxon>Metazoa</taxon>
        <taxon>Ecdysozoa</taxon>
        <taxon>Nematoda</taxon>
        <taxon>Chromadorea</taxon>
        <taxon>Rhabditida</taxon>
        <taxon>Rhabditina</taxon>
        <taxon>Rhabditomorpha</taxon>
        <taxon>Strongyloidea</taxon>
        <taxon>Ancylostomatidae</taxon>
        <taxon>Ancylostomatinae</taxon>
        <taxon>Ancylostoma</taxon>
    </lineage>
</organism>
<feature type="region of interest" description="Disordered" evidence="7">
    <location>
        <begin position="540"/>
        <end position="574"/>
    </location>
</feature>